<keyword evidence="8 11" id="KW-1133">Transmembrane helix</keyword>
<name>A0A1E5RQZ4_HANUV</name>
<keyword evidence="9 11" id="KW-0472">Membrane</keyword>
<evidence type="ECO:0000256" key="1">
    <source>
        <dbReference type="ARBA" id="ARBA00004163"/>
    </source>
</evidence>
<feature type="coiled-coil region" evidence="10">
    <location>
        <begin position="173"/>
        <end position="209"/>
    </location>
</feature>
<dbReference type="GO" id="GO:0005789">
    <property type="term" value="C:endoplasmic reticulum membrane"/>
    <property type="evidence" value="ECO:0007669"/>
    <property type="project" value="UniProtKB-SubCell"/>
</dbReference>
<protein>
    <submittedName>
        <fullName evidence="12">Protein transport protein USE1</fullName>
    </submittedName>
</protein>
<dbReference type="EMBL" id="LPNN01000004">
    <property type="protein sequence ID" value="OEJ89248.1"/>
    <property type="molecule type" value="Genomic_DNA"/>
</dbReference>
<keyword evidence="3" id="KW-0813">Transport</keyword>
<dbReference type="PANTHER" id="PTHR13050">
    <property type="entry name" value="USE1-LIKE PROTEIN"/>
    <property type="match status" value="1"/>
</dbReference>
<proteinExistence type="inferred from homology"/>
<dbReference type="STRING" id="29833.A0A1E5RQZ4"/>
<organism evidence="12 13">
    <name type="scientific">Hanseniaspora uvarum</name>
    <name type="common">Yeast</name>
    <name type="synonym">Kloeckera apiculata</name>
    <dbReference type="NCBI Taxonomy" id="29833"/>
    <lineage>
        <taxon>Eukaryota</taxon>
        <taxon>Fungi</taxon>
        <taxon>Dikarya</taxon>
        <taxon>Ascomycota</taxon>
        <taxon>Saccharomycotina</taxon>
        <taxon>Saccharomycetes</taxon>
        <taxon>Saccharomycodales</taxon>
        <taxon>Saccharomycodaceae</taxon>
        <taxon>Hanseniaspora</taxon>
    </lineage>
</organism>
<keyword evidence="10" id="KW-0175">Coiled coil</keyword>
<evidence type="ECO:0000313" key="13">
    <source>
        <dbReference type="Proteomes" id="UP000095358"/>
    </source>
</evidence>
<dbReference type="GO" id="GO:0015031">
    <property type="term" value="P:protein transport"/>
    <property type="evidence" value="ECO:0007669"/>
    <property type="project" value="UniProtKB-KW"/>
</dbReference>
<gene>
    <name evidence="12" type="ORF">AWRI3580_g2094</name>
</gene>
<evidence type="ECO:0000256" key="5">
    <source>
        <dbReference type="ARBA" id="ARBA00022824"/>
    </source>
</evidence>
<evidence type="ECO:0000256" key="9">
    <source>
        <dbReference type="ARBA" id="ARBA00023136"/>
    </source>
</evidence>
<evidence type="ECO:0000256" key="2">
    <source>
        <dbReference type="ARBA" id="ARBA00007891"/>
    </source>
</evidence>
<dbReference type="OrthoDB" id="4008582at2759"/>
<dbReference type="GO" id="GO:0005484">
    <property type="term" value="F:SNAP receptor activity"/>
    <property type="evidence" value="ECO:0007669"/>
    <property type="project" value="TreeGrafter"/>
</dbReference>
<comment type="subcellular location">
    <subcellularLocation>
        <location evidence="1">Endoplasmic reticulum membrane</location>
        <topology evidence="1">Single-pass type IV membrane protein</topology>
    </subcellularLocation>
</comment>
<dbReference type="GO" id="GO:0006890">
    <property type="term" value="P:retrograde vesicle-mediated transport, Golgi to endoplasmic reticulum"/>
    <property type="evidence" value="ECO:0007669"/>
    <property type="project" value="TreeGrafter"/>
</dbReference>
<keyword evidence="5" id="KW-0256">Endoplasmic reticulum</keyword>
<comment type="caution">
    <text evidence="12">The sequence shown here is derived from an EMBL/GenBank/DDBJ whole genome shotgun (WGS) entry which is preliminary data.</text>
</comment>
<evidence type="ECO:0000256" key="7">
    <source>
        <dbReference type="ARBA" id="ARBA00022927"/>
    </source>
</evidence>
<evidence type="ECO:0000256" key="10">
    <source>
        <dbReference type="SAM" id="Coils"/>
    </source>
</evidence>
<reference evidence="13" key="1">
    <citation type="journal article" date="2016" name="Genome Announc.">
        <title>Genome sequences of three species of Hanseniaspora isolated from spontaneous wine fermentations.</title>
        <authorList>
            <person name="Sternes P.R."/>
            <person name="Lee D."/>
            <person name="Kutyna D.R."/>
            <person name="Borneman A.R."/>
        </authorList>
    </citation>
    <scope>NUCLEOTIDE SEQUENCE [LARGE SCALE GENOMIC DNA]</scope>
    <source>
        <strain evidence="13">AWRI3580</strain>
    </source>
</reference>
<dbReference type="AlphaFoldDB" id="A0A1E5RQZ4"/>
<evidence type="ECO:0000256" key="8">
    <source>
        <dbReference type="ARBA" id="ARBA00022989"/>
    </source>
</evidence>
<evidence type="ECO:0000256" key="3">
    <source>
        <dbReference type="ARBA" id="ARBA00022448"/>
    </source>
</evidence>
<sequence length="287" mass="33271">MTSLKTFSDPFIELPLKVDFDLESDNKNELENLLINKTYNELKKIKEQSIKKTLIFKLLSKHNLKSDVLKNITRDPELLFGYGSIVEFQNKYSLLEYKLFHKINSDNDKKSKLILEDTIEDNDGWEIDEDLDLDLNDAPIAEEPEEVAVFENNVEDVDPEKSELYALKKRLFLKNIADENKNLTAEQENEIEERNHEDMIKELESLTHSLKNSSVAFQTQLNNTDKDILEKTEANLLSNGERLQLLGKKLGTFSKSKLGIFFYLVSILVMILGLFITYLIIKIFPEM</sequence>
<dbReference type="Proteomes" id="UP000095358">
    <property type="component" value="Unassembled WGS sequence"/>
</dbReference>
<keyword evidence="13" id="KW-1185">Reference proteome</keyword>
<keyword evidence="7" id="KW-0653">Protein transport</keyword>
<accession>A0A1E5RQZ4</accession>
<dbReference type="PANTHER" id="PTHR13050:SF7">
    <property type="entry name" value="VESICLE TRANSPORT PROTEIN USE1"/>
    <property type="match status" value="1"/>
</dbReference>
<feature type="transmembrane region" description="Helical" evidence="11">
    <location>
        <begin position="258"/>
        <end position="281"/>
    </location>
</feature>
<evidence type="ECO:0000256" key="11">
    <source>
        <dbReference type="SAM" id="Phobius"/>
    </source>
</evidence>
<dbReference type="VEuPathDB" id="FungiDB:AWRI3580_g2094"/>
<dbReference type="InterPro" id="IPR019150">
    <property type="entry name" value="Vesicle_transport_protein_Use1"/>
</dbReference>
<dbReference type="GO" id="GO:0031201">
    <property type="term" value="C:SNARE complex"/>
    <property type="evidence" value="ECO:0007669"/>
    <property type="project" value="TreeGrafter"/>
</dbReference>
<keyword evidence="4 11" id="KW-0812">Transmembrane</keyword>
<evidence type="ECO:0000256" key="4">
    <source>
        <dbReference type="ARBA" id="ARBA00022692"/>
    </source>
</evidence>
<keyword evidence="6" id="KW-0931">ER-Golgi transport</keyword>
<comment type="similarity">
    <text evidence="2">Belongs to the USE1 family.</text>
</comment>
<evidence type="ECO:0000256" key="6">
    <source>
        <dbReference type="ARBA" id="ARBA00022892"/>
    </source>
</evidence>
<evidence type="ECO:0000313" key="12">
    <source>
        <dbReference type="EMBL" id="OEJ89248.1"/>
    </source>
</evidence>